<dbReference type="SUPFAM" id="SSF55486">
    <property type="entry name" value="Metalloproteases ('zincins'), catalytic domain"/>
    <property type="match status" value="1"/>
</dbReference>
<sequence>MGWLLFITVALILGVFVAPRARLRYVLSRAFPLNYSKILRKNLPVYKHMPTDLQMQLKRRIRQFLYQKTFVGCDGLVITDEIRVTIAGKACLLLLNRASDVYPQLTHVLVYPSAFVAPRKEMRDGGVVTHTNQGLSGESWSDGRVILAWDQAAHNAETEARGQDVVLHEFAHQLDSETGSTNGAPALPSAAAYQAWSQVMTAEFDRLQQAIQSHHMHQTQHTQHTHDHHPQPYPEVIDPYGATNPAEFFAVTTEAFFKKSAALAVHHPALFAQLKSYYCVDPREWV</sequence>
<dbReference type="EMBL" id="JAGSPK010000002">
    <property type="protein sequence ID" value="MBR7792092.1"/>
    <property type="molecule type" value="Genomic_DNA"/>
</dbReference>
<dbReference type="CDD" id="cd20169">
    <property type="entry name" value="Peptidase_M90_mtfA"/>
    <property type="match status" value="1"/>
</dbReference>
<name>A0ABS5H132_9BURK</name>
<dbReference type="Gene3D" id="1.10.472.150">
    <property type="entry name" value="Glucose-regulated metallo-peptidase M90, N-terminal domain"/>
    <property type="match status" value="1"/>
</dbReference>
<dbReference type="Gene3D" id="3.40.390.10">
    <property type="entry name" value="Collagenase (Catalytic Domain)"/>
    <property type="match status" value="1"/>
</dbReference>
<comment type="caution">
    <text evidence="1">The sequence shown here is derived from an EMBL/GenBank/DDBJ whole genome shotgun (WGS) entry which is preliminary data.</text>
</comment>
<dbReference type="Pfam" id="PF06167">
    <property type="entry name" value="Peptidase_M90"/>
    <property type="match status" value="1"/>
</dbReference>
<proteinExistence type="predicted"/>
<evidence type="ECO:0000313" key="1">
    <source>
        <dbReference type="EMBL" id="MBR7792092.1"/>
    </source>
</evidence>
<reference evidence="1 2" key="1">
    <citation type="submission" date="2021-04" db="EMBL/GenBank/DDBJ databases">
        <title>novel species isolated from subtropical streams in China.</title>
        <authorList>
            <person name="Lu H."/>
        </authorList>
    </citation>
    <scope>NUCLEOTIDE SEQUENCE [LARGE SCALE GENOMIC DNA]</scope>
    <source>
        <strain evidence="1 2">FT147W</strain>
    </source>
</reference>
<organism evidence="1 2">
    <name type="scientific">Undibacterium rivi</name>
    <dbReference type="NCBI Taxonomy" id="2828729"/>
    <lineage>
        <taxon>Bacteria</taxon>
        <taxon>Pseudomonadati</taxon>
        <taxon>Pseudomonadota</taxon>
        <taxon>Betaproteobacteria</taxon>
        <taxon>Burkholderiales</taxon>
        <taxon>Oxalobacteraceae</taxon>
        <taxon>Undibacterium</taxon>
    </lineage>
</organism>
<protein>
    <submittedName>
        <fullName evidence="1">Zinc-dependent peptidase</fullName>
    </submittedName>
</protein>
<accession>A0ABS5H132</accession>
<dbReference type="InterPro" id="IPR024079">
    <property type="entry name" value="MetalloPept_cat_dom_sf"/>
</dbReference>
<dbReference type="Proteomes" id="UP000682982">
    <property type="component" value="Unassembled WGS sequence"/>
</dbReference>
<dbReference type="InterPro" id="IPR010384">
    <property type="entry name" value="MtfA_fam"/>
</dbReference>
<dbReference type="InterPro" id="IPR042252">
    <property type="entry name" value="MtfA_N"/>
</dbReference>
<evidence type="ECO:0000313" key="2">
    <source>
        <dbReference type="Proteomes" id="UP000682982"/>
    </source>
</evidence>
<keyword evidence="2" id="KW-1185">Reference proteome</keyword>
<gene>
    <name evidence="1" type="ORF">KDM87_05735</name>
</gene>
<dbReference type="PANTHER" id="PTHR30164:SF2">
    <property type="entry name" value="PROTEIN MTFA"/>
    <property type="match status" value="1"/>
</dbReference>
<dbReference type="PANTHER" id="PTHR30164">
    <property type="entry name" value="MTFA PEPTIDASE"/>
    <property type="match status" value="1"/>
</dbReference>